<feature type="binding site" description="axial binding residue" evidence="14">
    <location>
        <position position="92"/>
    </location>
    <ligand>
        <name>heme c</name>
        <dbReference type="ChEBI" id="CHEBI:61717"/>
        <label>1</label>
    </ligand>
    <ligandPart>
        <name>Fe</name>
        <dbReference type="ChEBI" id="CHEBI:18248"/>
    </ligandPart>
</feature>
<evidence type="ECO:0000256" key="15">
    <source>
        <dbReference type="SAM" id="SignalP"/>
    </source>
</evidence>
<evidence type="ECO:0000256" key="2">
    <source>
        <dbReference type="ARBA" id="ARBA00004856"/>
    </source>
</evidence>
<dbReference type="GO" id="GO:0004130">
    <property type="term" value="F:cytochrome-c peroxidase activity"/>
    <property type="evidence" value="ECO:0007669"/>
    <property type="project" value="TreeGrafter"/>
</dbReference>
<sequence>MNLLDISWRSLIAGGVFAAAIPAVAAEQIATRTVAGVDPAELQKMIELNVRPTAIPFPEENPYSVEKAELGKMLFFDPRLSGSNLLSCASCHNPSFGWEDGQPTGAGHGMNRLGRHTPTVLNLAWGEIFMWDGRMDSLEEQALGPIQADVEMAQPLDELIAELQAIEGYRELFAAAFPDQEISEETIGQAIATYERTIVSNRAPFDHWVDGDETAISESAKRGFVIYNTKANCVACHSGWNMTDDSFHDIGLDTDDVGRAAEMNDMPEFKHAFKTPGLRNIVERAPYMHNGSLANLSEVIDHYAAGFAERPSLSDDIKPFELSAAEKDDLIAFLESLSSEDDPVEIPVLPN</sequence>
<evidence type="ECO:0000256" key="6">
    <source>
        <dbReference type="ARBA" id="ARBA00022729"/>
    </source>
</evidence>
<dbReference type="EMBL" id="VHSH01000002">
    <property type="protein sequence ID" value="TQV82308.1"/>
    <property type="molecule type" value="Genomic_DNA"/>
</dbReference>
<comment type="PTM">
    <text evidence="13">Binds 2 heme groups per subunit.</text>
</comment>
<dbReference type="Gene3D" id="1.10.760.10">
    <property type="entry name" value="Cytochrome c-like domain"/>
    <property type="match status" value="2"/>
</dbReference>
<dbReference type="InterPro" id="IPR026259">
    <property type="entry name" value="MauG/Cytc_peroxidase"/>
</dbReference>
<evidence type="ECO:0000256" key="5">
    <source>
        <dbReference type="ARBA" id="ARBA00022723"/>
    </source>
</evidence>
<dbReference type="PROSITE" id="PS51007">
    <property type="entry name" value="CYTC"/>
    <property type="match status" value="2"/>
</dbReference>
<proteinExistence type="predicted"/>
<evidence type="ECO:0000256" key="11">
    <source>
        <dbReference type="ARBA" id="ARBA00058991"/>
    </source>
</evidence>
<dbReference type="RefSeq" id="WP_142895939.1">
    <property type="nucleotide sequence ID" value="NZ_ML660053.1"/>
</dbReference>
<dbReference type="PANTHER" id="PTHR30600">
    <property type="entry name" value="CYTOCHROME C PEROXIDASE-RELATED"/>
    <property type="match status" value="1"/>
</dbReference>
<dbReference type="InterPro" id="IPR004852">
    <property type="entry name" value="Di-haem_cyt_c_peroxidsae"/>
</dbReference>
<keyword evidence="4 13" id="KW-0349">Heme</keyword>
<feature type="binding site" description="covalent" evidence="13">
    <location>
        <position position="88"/>
    </location>
    <ligand>
        <name>heme c</name>
        <dbReference type="ChEBI" id="CHEBI:61717"/>
        <label>1</label>
    </ligand>
</feature>
<dbReference type="Pfam" id="PF03150">
    <property type="entry name" value="CCP_MauG"/>
    <property type="match status" value="1"/>
</dbReference>
<feature type="binding site" description="covalent" evidence="13">
    <location>
        <position position="233"/>
    </location>
    <ligand>
        <name>heme c</name>
        <dbReference type="ChEBI" id="CHEBI:61717"/>
        <label>2</label>
    </ligand>
</feature>
<evidence type="ECO:0000256" key="7">
    <source>
        <dbReference type="ARBA" id="ARBA00022764"/>
    </source>
</evidence>
<feature type="signal peptide" evidence="15">
    <location>
        <begin position="1"/>
        <end position="25"/>
    </location>
</feature>
<keyword evidence="9" id="KW-0560">Oxidoreductase</keyword>
<keyword evidence="3" id="KW-0813">Transport</keyword>
<feature type="binding site" description="axial binding residue" evidence="14">
    <location>
        <position position="237"/>
    </location>
    <ligand>
        <name>heme c</name>
        <dbReference type="ChEBI" id="CHEBI:61717"/>
        <label>2</label>
    </ligand>
    <ligandPart>
        <name>Fe</name>
        <dbReference type="ChEBI" id="CHEBI:18248"/>
    </ligandPart>
</feature>
<dbReference type="Proteomes" id="UP000315252">
    <property type="component" value="Unassembled WGS sequence"/>
</dbReference>
<dbReference type="GO" id="GO:0042597">
    <property type="term" value="C:periplasmic space"/>
    <property type="evidence" value="ECO:0007669"/>
    <property type="project" value="UniProtKB-SubCell"/>
</dbReference>
<accession>A0A545TYJ8</accession>
<evidence type="ECO:0000259" key="16">
    <source>
        <dbReference type="PROSITE" id="PS51007"/>
    </source>
</evidence>
<feature type="chain" id="PRO_5022010149" description="Methylamine utilization protein MauG" evidence="15">
    <location>
        <begin position="26"/>
        <end position="351"/>
    </location>
</feature>
<dbReference type="InterPro" id="IPR009056">
    <property type="entry name" value="Cyt_c-like_dom"/>
</dbReference>
<dbReference type="PIRSF" id="PIRSF000294">
    <property type="entry name" value="Cytochrome-c_peroxidase"/>
    <property type="match status" value="1"/>
</dbReference>
<keyword evidence="8" id="KW-0249">Electron transport</keyword>
<dbReference type="InterPro" id="IPR036909">
    <property type="entry name" value="Cyt_c-like_dom_sf"/>
</dbReference>
<dbReference type="GO" id="GO:0009055">
    <property type="term" value="F:electron transfer activity"/>
    <property type="evidence" value="ECO:0007669"/>
    <property type="project" value="InterPro"/>
</dbReference>
<protein>
    <recommendedName>
        <fullName evidence="12">Methylamine utilization protein MauG</fullName>
    </recommendedName>
</protein>
<feature type="binding site" description="covalent" evidence="13">
    <location>
        <position position="236"/>
    </location>
    <ligand>
        <name>heme c</name>
        <dbReference type="ChEBI" id="CHEBI:61717"/>
        <label>2</label>
    </ligand>
</feature>
<keyword evidence="7" id="KW-0574">Periplasm</keyword>
<evidence type="ECO:0000256" key="3">
    <source>
        <dbReference type="ARBA" id="ARBA00022448"/>
    </source>
</evidence>
<dbReference type="FunFam" id="1.10.760.10:FF:000019">
    <property type="entry name" value="Di-heme cytochrome C peroxidase"/>
    <property type="match status" value="1"/>
</dbReference>
<dbReference type="AlphaFoldDB" id="A0A545TYJ8"/>
<keyword evidence="10 14" id="KW-0408">Iron</keyword>
<gene>
    <name evidence="17" type="ORF">FKG95_08820</name>
</gene>
<organism evidence="17 18">
    <name type="scientific">Denitrobaculum tricleocarpae</name>
    <dbReference type="NCBI Taxonomy" id="2591009"/>
    <lineage>
        <taxon>Bacteria</taxon>
        <taxon>Pseudomonadati</taxon>
        <taxon>Pseudomonadota</taxon>
        <taxon>Alphaproteobacteria</taxon>
        <taxon>Rhodospirillales</taxon>
        <taxon>Rhodospirillaceae</taxon>
        <taxon>Denitrobaculum</taxon>
    </lineage>
</organism>
<dbReference type="OrthoDB" id="9805202at2"/>
<evidence type="ECO:0000256" key="14">
    <source>
        <dbReference type="PIRSR" id="PIRSR000294-2"/>
    </source>
</evidence>
<evidence type="ECO:0000256" key="8">
    <source>
        <dbReference type="ARBA" id="ARBA00022982"/>
    </source>
</evidence>
<comment type="function">
    <text evidence="11">Involved in methylamine metabolism. Essential for the maturation of the beta subunit of MADH, presumably via a step in the biosynthesis of tryptophan tryptophylquinone (TTQ), the cofactor of MADH.</text>
</comment>
<feature type="binding site" description="covalent" evidence="13">
    <location>
        <position position="91"/>
    </location>
    <ligand>
        <name>heme c</name>
        <dbReference type="ChEBI" id="CHEBI:61717"/>
        <label>1</label>
    </ligand>
</feature>
<feature type="domain" description="Cytochrome c" evidence="16">
    <location>
        <begin position="218"/>
        <end position="338"/>
    </location>
</feature>
<feature type="binding site" description="axial binding residue" evidence="14">
    <location>
        <position position="108"/>
    </location>
    <ligand>
        <name>heme c</name>
        <dbReference type="ChEBI" id="CHEBI:61717"/>
        <label>1</label>
    </ligand>
    <ligandPart>
        <name>Fe</name>
        <dbReference type="ChEBI" id="CHEBI:18248"/>
    </ligandPart>
</feature>
<evidence type="ECO:0000256" key="4">
    <source>
        <dbReference type="ARBA" id="ARBA00022617"/>
    </source>
</evidence>
<evidence type="ECO:0000313" key="18">
    <source>
        <dbReference type="Proteomes" id="UP000315252"/>
    </source>
</evidence>
<evidence type="ECO:0000256" key="1">
    <source>
        <dbReference type="ARBA" id="ARBA00004418"/>
    </source>
</evidence>
<reference evidence="17 18" key="1">
    <citation type="submission" date="2019-06" db="EMBL/GenBank/DDBJ databases">
        <title>Whole genome sequence for Rhodospirillaceae sp. R148.</title>
        <authorList>
            <person name="Wang G."/>
        </authorList>
    </citation>
    <scope>NUCLEOTIDE SEQUENCE [LARGE SCALE GENOMIC DNA]</scope>
    <source>
        <strain evidence="17 18">R148</strain>
    </source>
</reference>
<feature type="domain" description="Cytochrome c" evidence="16">
    <location>
        <begin position="66"/>
        <end position="167"/>
    </location>
</feature>
<comment type="caution">
    <text evidence="17">The sequence shown here is derived from an EMBL/GenBank/DDBJ whole genome shotgun (WGS) entry which is preliminary data.</text>
</comment>
<keyword evidence="5 14" id="KW-0479">Metal-binding</keyword>
<dbReference type="SUPFAM" id="SSF46626">
    <property type="entry name" value="Cytochrome c"/>
    <property type="match status" value="2"/>
</dbReference>
<dbReference type="InterPro" id="IPR051395">
    <property type="entry name" value="Cytochrome_c_Peroxidase/MauG"/>
</dbReference>
<keyword evidence="6 15" id="KW-0732">Signal</keyword>
<dbReference type="PANTHER" id="PTHR30600:SF10">
    <property type="entry name" value="BLL6722 PROTEIN"/>
    <property type="match status" value="1"/>
</dbReference>
<comment type="pathway">
    <text evidence="2">One-carbon metabolism; methylamine degradation.</text>
</comment>
<comment type="cofactor">
    <cofactor evidence="13">
        <name>heme</name>
        <dbReference type="ChEBI" id="CHEBI:30413"/>
    </cofactor>
    <text evidence="13">Binds 2 heme groups.</text>
</comment>
<evidence type="ECO:0000313" key="17">
    <source>
        <dbReference type="EMBL" id="TQV82308.1"/>
    </source>
</evidence>
<dbReference type="Pfam" id="PF00034">
    <property type="entry name" value="Cytochrom_C"/>
    <property type="match status" value="1"/>
</dbReference>
<evidence type="ECO:0000256" key="13">
    <source>
        <dbReference type="PIRSR" id="PIRSR000294-1"/>
    </source>
</evidence>
<dbReference type="GO" id="GO:0020037">
    <property type="term" value="F:heme binding"/>
    <property type="evidence" value="ECO:0007669"/>
    <property type="project" value="InterPro"/>
</dbReference>
<dbReference type="GO" id="GO:0046872">
    <property type="term" value="F:metal ion binding"/>
    <property type="evidence" value="ECO:0007669"/>
    <property type="project" value="UniProtKB-KW"/>
</dbReference>
<keyword evidence="18" id="KW-1185">Reference proteome</keyword>
<comment type="subcellular location">
    <subcellularLocation>
        <location evidence="1">Periplasm</location>
    </subcellularLocation>
</comment>
<evidence type="ECO:0000256" key="9">
    <source>
        <dbReference type="ARBA" id="ARBA00023002"/>
    </source>
</evidence>
<evidence type="ECO:0000256" key="12">
    <source>
        <dbReference type="ARBA" id="ARBA00073576"/>
    </source>
</evidence>
<evidence type="ECO:0000256" key="10">
    <source>
        <dbReference type="ARBA" id="ARBA00023004"/>
    </source>
</evidence>
<name>A0A545TYJ8_9PROT</name>